<feature type="non-terminal residue" evidence="1">
    <location>
        <position position="1"/>
    </location>
</feature>
<evidence type="ECO:0000313" key="1">
    <source>
        <dbReference type="EMBL" id="MBB3995601.1"/>
    </source>
</evidence>
<protein>
    <submittedName>
        <fullName evidence="1">Uncharacterized protein</fullName>
    </submittedName>
</protein>
<dbReference type="Proteomes" id="UP000530268">
    <property type="component" value="Unassembled WGS sequence"/>
</dbReference>
<dbReference type="AlphaFoldDB" id="A0A7W6E6E7"/>
<proteinExistence type="predicted"/>
<gene>
    <name evidence="1" type="ORF">GGR95_003263</name>
</gene>
<dbReference type="RefSeq" id="WP_221384954.1">
    <property type="nucleotide sequence ID" value="NZ_JACIEI010000017.1"/>
</dbReference>
<evidence type="ECO:0000313" key="2">
    <source>
        <dbReference type="Proteomes" id="UP000530268"/>
    </source>
</evidence>
<comment type="caution">
    <text evidence="1">The sequence shown here is derived from an EMBL/GenBank/DDBJ whole genome shotgun (WGS) entry which is preliminary data.</text>
</comment>
<reference evidence="1 2" key="1">
    <citation type="submission" date="2020-08" db="EMBL/GenBank/DDBJ databases">
        <title>Genomic Encyclopedia of Type Strains, Phase IV (KMG-IV): sequencing the most valuable type-strain genomes for metagenomic binning, comparative biology and taxonomic classification.</title>
        <authorList>
            <person name="Goeker M."/>
        </authorList>
    </citation>
    <scope>NUCLEOTIDE SEQUENCE [LARGE SCALE GENOMIC DNA]</scope>
    <source>
        <strain evidence="1 2">DSM 102234</strain>
    </source>
</reference>
<name>A0A7W6E6E7_9RHOB</name>
<dbReference type="EMBL" id="JACIEI010000017">
    <property type="protein sequence ID" value="MBB3995601.1"/>
    <property type="molecule type" value="Genomic_DNA"/>
</dbReference>
<sequence>AAQLILRGVYSFKQQNNINKKTKNRRKLYPNANRGNGSICADLRSIDTKHNFNRLRYAAIELSMGHLTFQQGRGN</sequence>
<keyword evidence="2" id="KW-1185">Reference proteome</keyword>
<organism evidence="1 2">
    <name type="scientific">Sulfitobacter undariae</name>
    <dbReference type="NCBI Taxonomy" id="1563671"/>
    <lineage>
        <taxon>Bacteria</taxon>
        <taxon>Pseudomonadati</taxon>
        <taxon>Pseudomonadota</taxon>
        <taxon>Alphaproteobacteria</taxon>
        <taxon>Rhodobacterales</taxon>
        <taxon>Roseobacteraceae</taxon>
        <taxon>Sulfitobacter</taxon>
    </lineage>
</organism>
<accession>A0A7W6E6E7</accession>